<name>A0AB39VTA1_9GAMM</name>
<protein>
    <submittedName>
        <fullName evidence="1">Glycosyltransferase</fullName>
    </submittedName>
</protein>
<proteinExistence type="predicted"/>
<dbReference type="SUPFAM" id="SSF53448">
    <property type="entry name" value="Nucleotide-diphospho-sugar transferases"/>
    <property type="match status" value="1"/>
</dbReference>
<dbReference type="EMBL" id="CP165628">
    <property type="protein sequence ID" value="XDU73459.1"/>
    <property type="molecule type" value="Genomic_DNA"/>
</dbReference>
<evidence type="ECO:0000313" key="1">
    <source>
        <dbReference type="EMBL" id="XDU73459.1"/>
    </source>
</evidence>
<sequence length="322" mass="36642">MYKSSNLPVTNSVRELSKRFGQALCVNTIQSSVKPTNPASSRIIDKKIHLIWVGDDWQGLIKHKANIENTARKNPKYQVVIHIYIKSSAGSNFSDLKFAEKNIETVDMNNETWFSIYKKSKYFRQAEQSMNGERKNYASTSDILRKILIRNLGGIYSDADDIYTGSLPEKLIADPHEILTTKGTTFSRWGNVKGVHSSAFASHKDNNILIKIIKSSFEEFVKNEDIIYRKNSTTNHLDNNFRLNSGTAGSLHFSKFVMNQSEAFQKAYILSDQDPEHRLVKRHMPFASILKQVVTSGIGEFDKDQQLRMVEELAKSSGRIII</sequence>
<dbReference type="Pfam" id="PF04488">
    <property type="entry name" value="Gly_transf_sug"/>
    <property type="match status" value="1"/>
</dbReference>
<accession>A0AB39VTA1</accession>
<dbReference type="InterPro" id="IPR029044">
    <property type="entry name" value="Nucleotide-diphossugar_trans"/>
</dbReference>
<reference evidence="1" key="1">
    <citation type="submission" date="2024-07" db="EMBL/GenBank/DDBJ databases">
        <authorList>
            <person name="Biller S.J."/>
        </authorList>
    </citation>
    <scope>NUCLEOTIDE SEQUENCE</scope>
    <source>
        <strain evidence="1">WC2420</strain>
    </source>
</reference>
<dbReference type="AlphaFoldDB" id="A0AB39VTA1"/>
<dbReference type="RefSeq" id="WP_369789889.1">
    <property type="nucleotide sequence ID" value="NZ_CP165628.1"/>
</dbReference>
<organism evidence="1">
    <name type="scientific">Rouxiella sp. WC2420</name>
    <dbReference type="NCBI Taxonomy" id="3234145"/>
    <lineage>
        <taxon>Bacteria</taxon>
        <taxon>Pseudomonadati</taxon>
        <taxon>Pseudomonadota</taxon>
        <taxon>Gammaproteobacteria</taxon>
        <taxon>Enterobacterales</taxon>
        <taxon>Yersiniaceae</taxon>
        <taxon>Rouxiella</taxon>
    </lineage>
</organism>
<dbReference type="InterPro" id="IPR007577">
    <property type="entry name" value="GlycoTrfase_DXD_sugar-bd_CS"/>
</dbReference>
<gene>
    <name evidence="1" type="ORF">AB3G37_04955</name>
</gene>
<dbReference type="Gene3D" id="3.90.550.20">
    <property type="match status" value="1"/>
</dbReference>